<dbReference type="AlphaFoldDB" id="X1A1C3"/>
<organism evidence="1">
    <name type="scientific">marine sediment metagenome</name>
    <dbReference type="NCBI Taxonomy" id="412755"/>
    <lineage>
        <taxon>unclassified sequences</taxon>
        <taxon>metagenomes</taxon>
        <taxon>ecological metagenomes</taxon>
    </lineage>
</organism>
<protein>
    <submittedName>
        <fullName evidence="1">Uncharacterized protein</fullName>
    </submittedName>
</protein>
<comment type="caution">
    <text evidence="1">The sequence shown here is derived from an EMBL/GenBank/DDBJ whole genome shotgun (WGS) entry which is preliminary data.</text>
</comment>
<dbReference type="EMBL" id="BART01015881">
    <property type="protein sequence ID" value="GAG75564.1"/>
    <property type="molecule type" value="Genomic_DNA"/>
</dbReference>
<evidence type="ECO:0000313" key="1">
    <source>
        <dbReference type="EMBL" id="GAG75564.1"/>
    </source>
</evidence>
<sequence>MVVLESEQLSIIKRIKCYISHKKRKEIRDKNLPLNYHKNTLIKIQELQY</sequence>
<proteinExistence type="predicted"/>
<name>X1A1C3_9ZZZZ</name>
<accession>X1A1C3</accession>
<reference evidence="1" key="1">
    <citation type="journal article" date="2014" name="Front. Microbiol.">
        <title>High frequency of phylogenetically diverse reductive dehalogenase-homologous genes in deep subseafloor sedimentary metagenomes.</title>
        <authorList>
            <person name="Kawai M."/>
            <person name="Futagami T."/>
            <person name="Toyoda A."/>
            <person name="Takaki Y."/>
            <person name="Nishi S."/>
            <person name="Hori S."/>
            <person name="Arai W."/>
            <person name="Tsubouchi T."/>
            <person name="Morono Y."/>
            <person name="Uchiyama I."/>
            <person name="Ito T."/>
            <person name="Fujiyama A."/>
            <person name="Inagaki F."/>
            <person name="Takami H."/>
        </authorList>
    </citation>
    <scope>NUCLEOTIDE SEQUENCE</scope>
    <source>
        <strain evidence="1">Expedition CK06-06</strain>
    </source>
</reference>
<gene>
    <name evidence="1" type="ORF">S01H4_30717</name>
</gene>